<gene>
    <name evidence="1" type="ORF">CDAUBV1_LOCUS15229</name>
</gene>
<sequence>MAPLAIAFIFCNKRLFQPLSKTFSNLLCVSTAPARVYAPPVSIPNFMSALLSSILTHSSCAPLMVAFSDLFSYSVFENEDVLMMRIMTDILFAYTCHLGDSFLVRCNLAVLLSYFDFMW</sequence>
<evidence type="ECO:0000313" key="1">
    <source>
        <dbReference type="EMBL" id="CAL5140059.1"/>
    </source>
</evidence>
<dbReference type="Proteomes" id="UP001497525">
    <property type="component" value="Unassembled WGS sequence"/>
</dbReference>
<accession>A0AAV2TV22</accession>
<reference evidence="1" key="1">
    <citation type="submission" date="2024-06" db="EMBL/GenBank/DDBJ databases">
        <authorList>
            <person name="Liu X."/>
            <person name="Lenzi L."/>
            <person name="Haldenby T S."/>
            <person name="Uol C."/>
        </authorList>
    </citation>
    <scope>NUCLEOTIDE SEQUENCE</scope>
</reference>
<proteinExistence type="predicted"/>
<dbReference type="AlphaFoldDB" id="A0AAV2TV22"/>
<dbReference type="EMBL" id="CAXLJL010000689">
    <property type="protein sequence ID" value="CAL5140059.1"/>
    <property type="molecule type" value="Genomic_DNA"/>
</dbReference>
<name>A0AAV2TV22_CALDB</name>
<comment type="caution">
    <text evidence="1">The sequence shown here is derived from an EMBL/GenBank/DDBJ whole genome shotgun (WGS) entry which is preliminary data.</text>
</comment>
<organism evidence="1 2">
    <name type="scientific">Calicophoron daubneyi</name>
    <name type="common">Rumen fluke</name>
    <name type="synonym">Paramphistomum daubneyi</name>
    <dbReference type="NCBI Taxonomy" id="300641"/>
    <lineage>
        <taxon>Eukaryota</taxon>
        <taxon>Metazoa</taxon>
        <taxon>Spiralia</taxon>
        <taxon>Lophotrochozoa</taxon>
        <taxon>Platyhelminthes</taxon>
        <taxon>Trematoda</taxon>
        <taxon>Digenea</taxon>
        <taxon>Plagiorchiida</taxon>
        <taxon>Pronocephalata</taxon>
        <taxon>Paramphistomoidea</taxon>
        <taxon>Paramphistomidae</taxon>
        <taxon>Calicophoron</taxon>
    </lineage>
</organism>
<evidence type="ECO:0008006" key="3">
    <source>
        <dbReference type="Google" id="ProtNLM"/>
    </source>
</evidence>
<protein>
    <recommendedName>
        <fullName evidence="3">NADH dehydrogenase subunit 5</fullName>
    </recommendedName>
</protein>
<evidence type="ECO:0000313" key="2">
    <source>
        <dbReference type="Proteomes" id="UP001497525"/>
    </source>
</evidence>